<dbReference type="NCBIfam" id="TIGR01167">
    <property type="entry name" value="LPXTG_anchor"/>
    <property type="match status" value="1"/>
</dbReference>
<evidence type="ECO:0000256" key="1">
    <source>
        <dbReference type="SAM" id="MobiDB-lite"/>
    </source>
</evidence>
<keyword evidence="2" id="KW-0472">Membrane</keyword>
<sequence length="144" mass="15474">NTCKKLFSDEAGTVEISNPTAIKATGHNLKKVEKKDATATEEGNSTYWFCDKCNKYFSDAKAETEIKKEDTVLAKLSTVNKKETEASSAKTANATKVTSTTDKTTKSSPKTGDSTDVQLYVILMLVSIGAAAGAGAKRKLKTQR</sequence>
<feature type="region of interest" description="Disordered" evidence="1">
    <location>
        <begin position="78"/>
        <end position="113"/>
    </location>
</feature>
<keyword evidence="2" id="KW-0812">Transmembrane</keyword>
<keyword evidence="2" id="KW-1133">Transmembrane helix</keyword>
<dbReference type="RefSeq" id="WP_193761079.1">
    <property type="nucleotide sequence ID" value="NZ_RCXQ01000017.1"/>
</dbReference>
<comment type="caution">
    <text evidence="3">The sequence shown here is derived from an EMBL/GenBank/DDBJ whole genome shotgun (WGS) entry which is preliminary data.</text>
</comment>
<organism evidence="3 4">
    <name type="scientific">Blautia obeum</name>
    <dbReference type="NCBI Taxonomy" id="40520"/>
    <lineage>
        <taxon>Bacteria</taxon>
        <taxon>Bacillati</taxon>
        <taxon>Bacillota</taxon>
        <taxon>Clostridia</taxon>
        <taxon>Lachnospirales</taxon>
        <taxon>Lachnospiraceae</taxon>
        <taxon>Blautia</taxon>
    </lineage>
</organism>
<dbReference type="AlphaFoldDB" id="A0A4Q5GCM5"/>
<feature type="compositionally biased region" description="Low complexity" evidence="1">
    <location>
        <begin position="95"/>
        <end position="113"/>
    </location>
</feature>
<evidence type="ECO:0000313" key="3">
    <source>
        <dbReference type="EMBL" id="RYT62745.1"/>
    </source>
</evidence>
<dbReference type="Proteomes" id="UP000293506">
    <property type="component" value="Unassembled WGS sequence"/>
</dbReference>
<name>A0A4Q5GCM5_9FIRM</name>
<reference evidence="3 4" key="1">
    <citation type="journal article" date="2019" name="Science, e1252229">
        <title>Invertible promoters mediate bacterial phase variation, antibiotic resistance, and host adaptation in the gut.</title>
        <authorList>
            <person name="Jiang X."/>
            <person name="Hall A.B."/>
            <person name="Arthur T.D."/>
            <person name="Plichta D.R."/>
            <person name="Covington C.T."/>
            <person name="Poyet M."/>
            <person name="Crothers J."/>
            <person name="Moses P.L."/>
            <person name="Tolonen A.C."/>
            <person name="Vlamakis H."/>
            <person name="Alm E.J."/>
            <person name="Xavier R.J."/>
        </authorList>
    </citation>
    <scope>NUCLEOTIDE SEQUENCE [LARGE SCALE GENOMIC DNA]</scope>
    <source>
        <strain evidence="4">af_0058</strain>
    </source>
</reference>
<proteinExistence type="predicted"/>
<accession>A0A4Q5GCM5</accession>
<feature type="non-terminal residue" evidence="3">
    <location>
        <position position="1"/>
    </location>
</feature>
<evidence type="ECO:0000313" key="4">
    <source>
        <dbReference type="Proteomes" id="UP000293506"/>
    </source>
</evidence>
<feature type="transmembrane region" description="Helical" evidence="2">
    <location>
        <begin position="117"/>
        <end position="136"/>
    </location>
</feature>
<evidence type="ECO:0000256" key="2">
    <source>
        <dbReference type="SAM" id="Phobius"/>
    </source>
</evidence>
<protein>
    <submittedName>
        <fullName evidence="3">LPXTG cell wall anchor domain-containing protein</fullName>
    </submittedName>
</protein>
<dbReference type="EMBL" id="RCXQ01000017">
    <property type="protein sequence ID" value="RYT62745.1"/>
    <property type="molecule type" value="Genomic_DNA"/>
</dbReference>
<gene>
    <name evidence="3" type="ORF">EAI82_13940</name>
</gene>